<accession>A0A6M1SPW0</accession>
<evidence type="ECO:0000259" key="3">
    <source>
        <dbReference type="Pfam" id="PF01103"/>
    </source>
</evidence>
<comment type="caution">
    <text evidence="4">The sequence shown here is derived from an EMBL/GenBank/DDBJ whole genome shotgun (WGS) entry which is preliminary data.</text>
</comment>
<keyword evidence="5" id="KW-1185">Reference proteome</keyword>
<reference evidence="4 5" key="1">
    <citation type="submission" date="2020-02" db="EMBL/GenBank/DDBJ databases">
        <title>Balneolaceae bacterium YR4-1, complete genome.</title>
        <authorList>
            <person name="Li Y."/>
            <person name="Wu S."/>
        </authorList>
    </citation>
    <scope>NUCLEOTIDE SEQUENCE [LARGE SCALE GENOMIC DNA]</scope>
    <source>
        <strain evidence="4 5">YR4-1</strain>
    </source>
</reference>
<keyword evidence="2" id="KW-0472">Membrane</keyword>
<dbReference type="EMBL" id="JAALLT010000004">
    <property type="protein sequence ID" value="NGP77401.1"/>
    <property type="molecule type" value="Genomic_DNA"/>
</dbReference>
<protein>
    <submittedName>
        <fullName evidence="4">BamA/TamA family outer membrane protein</fullName>
    </submittedName>
</protein>
<evidence type="ECO:0000256" key="1">
    <source>
        <dbReference type="ARBA" id="ARBA00004370"/>
    </source>
</evidence>
<name>A0A6M1SPW0_9BACT</name>
<dbReference type="AlphaFoldDB" id="A0A6M1SPW0"/>
<feature type="domain" description="Bacterial surface antigen (D15)" evidence="3">
    <location>
        <begin position="122"/>
        <end position="411"/>
    </location>
</feature>
<dbReference type="GO" id="GO:0019867">
    <property type="term" value="C:outer membrane"/>
    <property type="evidence" value="ECO:0007669"/>
    <property type="project" value="InterPro"/>
</dbReference>
<evidence type="ECO:0000313" key="5">
    <source>
        <dbReference type="Proteomes" id="UP000473278"/>
    </source>
</evidence>
<dbReference type="Proteomes" id="UP000473278">
    <property type="component" value="Unassembled WGS sequence"/>
</dbReference>
<comment type="subcellular location">
    <subcellularLocation>
        <location evidence="1">Membrane</location>
    </subcellularLocation>
</comment>
<proteinExistence type="predicted"/>
<dbReference type="RefSeq" id="WP_165142778.1">
    <property type="nucleotide sequence ID" value="NZ_JAALLT010000004.1"/>
</dbReference>
<dbReference type="InterPro" id="IPR000184">
    <property type="entry name" value="Bac_surfAg_D15"/>
</dbReference>
<dbReference type="Pfam" id="PF01103">
    <property type="entry name" value="Omp85"/>
    <property type="match status" value="1"/>
</dbReference>
<organism evidence="4 5">
    <name type="scientific">Halalkalibaculum roseum</name>
    <dbReference type="NCBI Taxonomy" id="2709311"/>
    <lineage>
        <taxon>Bacteria</taxon>
        <taxon>Pseudomonadati</taxon>
        <taxon>Balneolota</taxon>
        <taxon>Balneolia</taxon>
        <taxon>Balneolales</taxon>
        <taxon>Balneolaceae</taxon>
        <taxon>Halalkalibaculum</taxon>
    </lineage>
</organism>
<gene>
    <name evidence="4" type="ORF">G3570_12205</name>
</gene>
<dbReference type="Gene3D" id="2.40.160.50">
    <property type="entry name" value="membrane protein fhac: a member of the omp85/tpsb transporter family"/>
    <property type="match status" value="1"/>
</dbReference>
<evidence type="ECO:0000256" key="2">
    <source>
        <dbReference type="ARBA" id="ARBA00023136"/>
    </source>
</evidence>
<sequence length="426" mass="49652">MIINTHRVGNFRLLAVSVIIWLSFLHTLHAQDPQQSSQDAQSDLTVFEPYETKRSFGYHLLALPSYAVDLLTWPIGEGFRLAERKFPDQLEGERGRFGIYPLIETGVETRTAFGGLIFNRDFLGSDHEWRVEALFGSSKYNKIDLKYNIPGFFETEDEIKFNSVYYNDPMESLFLGNEASLDEETRYSVEEINARIDYSLPVFEVHSVAFWGSYRNAIIRQSSRRDDNLPPFPTSLKGRTELFAAGISLRIDLAEEEPRTYTGRRFLFRGGYHHSIDDNRYAFFKYRFEWQEFIALPFLPNTRRLAFKTRLERAEPIADKTIPFFELPSIGDSRGLRGLRGDRYRDDKSLLFTLEYRYPMWDFVDVVLFLDEGQVFRNFNDVHLKDFHAGYGFGLHFLGSENLSFRVEFAFSKESSRTILSIAPNF</sequence>
<evidence type="ECO:0000313" key="4">
    <source>
        <dbReference type="EMBL" id="NGP77401.1"/>
    </source>
</evidence>